<dbReference type="RefSeq" id="WP_076553023.1">
    <property type="nucleotide sequence ID" value="NZ_FTOL01000006.1"/>
</dbReference>
<keyword evidence="6 11" id="KW-0540">Nuclease</keyword>
<dbReference type="EMBL" id="FTOL01000006">
    <property type="protein sequence ID" value="SIT13419.1"/>
    <property type="molecule type" value="Genomic_DNA"/>
</dbReference>
<feature type="binding site" evidence="12">
    <location>
        <position position="206"/>
    </location>
    <ligand>
        <name>Mg(2+)</name>
        <dbReference type="ChEBI" id="CHEBI:18420"/>
        <label>1</label>
    </ligand>
</feature>
<dbReference type="GO" id="GO:0005737">
    <property type="term" value="C:cytoplasm"/>
    <property type="evidence" value="ECO:0007669"/>
    <property type="project" value="UniProtKB-SubCell"/>
</dbReference>
<comment type="similarity">
    <text evidence="3 11">Belongs to the RNase H family.</text>
</comment>
<evidence type="ECO:0000256" key="3">
    <source>
        <dbReference type="ARBA" id="ARBA00005300"/>
    </source>
</evidence>
<feature type="binding site" evidence="12">
    <location>
        <position position="123"/>
    </location>
    <ligand>
        <name>Mg(2+)</name>
        <dbReference type="ChEBI" id="CHEBI:18420"/>
        <label>2</label>
    </ligand>
</feature>
<comment type="cofactor">
    <cofactor evidence="12">
        <name>Mn(2+)</name>
        <dbReference type="ChEBI" id="CHEBI:29035"/>
    </cofactor>
    <cofactor evidence="12">
        <name>Mg(2+)</name>
        <dbReference type="ChEBI" id="CHEBI:18420"/>
    </cofactor>
    <text evidence="12">Binds 2 metal ions per subunit. Manganese or magnesium.</text>
</comment>
<dbReference type="InterPro" id="IPR002156">
    <property type="entry name" value="RNaseH_domain"/>
</dbReference>
<evidence type="ECO:0000313" key="14">
    <source>
        <dbReference type="EMBL" id="SIT13419.1"/>
    </source>
</evidence>
<dbReference type="AlphaFoldDB" id="A0A1N7PSK0"/>
<proteinExistence type="inferred from homology"/>
<dbReference type="SUPFAM" id="SSF55658">
    <property type="entry name" value="L9 N-domain-like"/>
    <property type="match status" value="1"/>
</dbReference>
<evidence type="ECO:0000256" key="5">
    <source>
        <dbReference type="ARBA" id="ARBA00017721"/>
    </source>
</evidence>
<keyword evidence="12" id="KW-0464">Manganese</keyword>
<comment type="function">
    <text evidence="2 11">Endonuclease that specifically degrades the RNA of RNA-DNA hybrids.</text>
</comment>
<gene>
    <name evidence="14" type="ORF">SAMN05421786_106138</name>
</gene>
<dbReference type="InterPro" id="IPR017290">
    <property type="entry name" value="RNase_H_bac"/>
</dbReference>
<organism evidence="14 15">
    <name type="scientific">Chryseobacterium ureilyticum</name>
    <dbReference type="NCBI Taxonomy" id="373668"/>
    <lineage>
        <taxon>Bacteria</taxon>
        <taxon>Pseudomonadati</taxon>
        <taxon>Bacteroidota</taxon>
        <taxon>Flavobacteriia</taxon>
        <taxon>Flavobacteriales</taxon>
        <taxon>Weeksellaceae</taxon>
        <taxon>Chryseobacterium group</taxon>
        <taxon>Chryseobacterium</taxon>
    </lineage>
</organism>
<dbReference type="GO" id="GO:0004523">
    <property type="term" value="F:RNA-DNA hybrid ribonuclease activity"/>
    <property type="evidence" value="ECO:0007669"/>
    <property type="project" value="UniProtKB-UniRule"/>
</dbReference>
<dbReference type="InterPro" id="IPR012337">
    <property type="entry name" value="RNaseH-like_sf"/>
</dbReference>
<evidence type="ECO:0000256" key="2">
    <source>
        <dbReference type="ARBA" id="ARBA00004065"/>
    </source>
</evidence>
<dbReference type="SUPFAM" id="SSF53098">
    <property type="entry name" value="Ribonuclease H-like"/>
    <property type="match status" value="1"/>
</dbReference>
<dbReference type="GO" id="GO:0046872">
    <property type="term" value="F:metal ion binding"/>
    <property type="evidence" value="ECO:0007669"/>
    <property type="project" value="UniProtKB-KW"/>
</dbReference>
<sequence length="210" mass="23881">MGKQKFYVVWKGHKTGVFDSWEECKEQTHGFPNAVFKSFLTRELAEKAFNSDSKEFVGVDIFEPTLSKEELALIGDPIEESISVDGACNVVTGIVEYQGVDTKTKKVLFKQGPFDGGTNNIGEFLAIVHGLAYCQKKNINIPIYSDSKNAMSWVKNKKVRTSQEKNDKNIELFKLIDRAIKWLENNEYSNKVLKWETKAWGENPADFGRK</sequence>
<dbReference type="PROSITE" id="PS50879">
    <property type="entry name" value="RNASE_H_1"/>
    <property type="match status" value="1"/>
</dbReference>
<dbReference type="Gene3D" id="3.40.970.10">
    <property type="entry name" value="Ribonuclease H1, N-terminal domain"/>
    <property type="match status" value="1"/>
</dbReference>
<dbReference type="Pfam" id="PF01693">
    <property type="entry name" value="Cauli_VI"/>
    <property type="match status" value="1"/>
</dbReference>
<protein>
    <recommendedName>
        <fullName evidence="5 11">Ribonuclease H</fullName>
        <ecNumber evidence="4 11">3.1.26.4</ecNumber>
    </recommendedName>
</protein>
<evidence type="ECO:0000259" key="13">
    <source>
        <dbReference type="PROSITE" id="PS50879"/>
    </source>
</evidence>
<keyword evidence="11" id="KW-0963">Cytoplasm</keyword>
<evidence type="ECO:0000256" key="7">
    <source>
        <dbReference type="ARBA" id="ARBA00022723"/>
    </source>
</evidence>
<evidence type="ECO:0000256" key="9">
    <source>
        <dbReference type="ARBA" id="ARBA00022801"/>
    </source>
</evidence>
<dbReference type="Pfam" id="PF00075">
    <property type="entry name" value="RNase_H"/>
    <property type="match status" value="1"/>
</dbReference>
<evidence type="ECO:0000256" key="4">
    <source>
        <dbReference type="ARBA" id="ARBA00012180"/>
    </source>
</evidence>
<evidence type="ECO:0000256" key="8">
    <source>
        <dbReference type="ARBA" id="ARBA00022759"/>
    </source>
</evidence>
<evidence type="ECO:0000256" key="12">
    <source>
        <dbReference type="PIRSR" id="PIRSR037839-1"/>
    </source>
</evidence>
<feature type="domain" description="RNase H type-1" evidence="13">
    <location>
        <begin position="76"/>
        <end position="210"/>
    </location>
</feature>
<keyword evidence="15" id="KW-1185">Reference proteome</keyword>
<dbReference type="InterPro" id="IPR037056">
    <property type="entry name" value="RNase_H1_N_sf"/>
</dbReference>
<dbReference type="GO" id="GO:0003676">
    <property type="term" value="F:nucleic acid binding"/>
    <property type="evidence" value="ECO:0007669"/>
    <property type="project" value="UniProtKB-UniRule"/>
</dbReference>
<evidence type="ECO:0000256" key="6">
    <source>
        <dbReference type="ARBA" id="ARBA00022722"/>
    </source>
</evidence>
<name>A0A1N7PSK0_9FLAO</name>
<dbReference type="InterPro" id="IPR036397">
    <property type="entry name" value="RNaseH_sf"/>
</dbReference>
<keyword evidence="7 11" id="KW-0479">Metal-binding</keyword>
<evidence type="ECO:0000256" key="11">
    <source>
        <dbReference type="PIRNR" id="PIRNR037839"/>
    </source>
</evidence>
<reference evidence="15" key="1">
    <citation type="submission" date="2017-01" db="EMBL/GenBank/DDBJ databases">
        <authorList>
            <person name="Varghese N."/>
            <person name="Submissions S."/>
        </authorList>
    </citation>
    <scope>NUCLEOTIDE SEQUENCE [LARGE SCALE GENOMIC DNA]</scope>
    <source>
        <strain evidence="15">DSM 18017</strain>
    </source>
</reference>
<comment type="subcellular location">
    <subcellularLocation>
        <location evidence="11">Cytoplasm</location>
    </subcellularLocation>
</comment>
<comment type="catalytic activity">
    <reaction evidence="11">
        <text>Endonucleolytic cleavage to 5'-phosphomonoester.</text>
        <dbReference type="EC" id="3.1.26.4"/>
    </reaction>
</comment>
<dbReference type="Proteomes" id="UP000186744">
    <property type="component" value="Unassembled WGS sequence"/>
</dbReference>
<feature type="binding site" evidence="12">
    <location>
        <position position="146"/>
    </location>
    <ligand>
        <name>Mg(2+)</name>
        <dbReference type="ChEBI" id="CHEBI:18420"/>
        <label>2</label>
    </ligand>
</feature>
<dbReference type="InterPro" id="IPR011320">
    <property type="entry name" value="RNase_H1_N"/>
</dbReference>
<accession>A0A1N7PSK0</accession>
<keyword evidence="8 11" id="KW-0255">Endonuclease</keyword>
<dbReference type="InterPro" id="IPR009027">
    <property type="entry name" value="Ribosomal_bL9/RNase_H1_N"/>
</dbReference>
<dbReference type="OrthoDB" id="9811552at2"/>
<evidence type="ECO:0000256" key="10">
    <source>
        <dbReference type="ARBA" id="ARBA00022842"/>
    </source>
</evidence>
<evidence type="ECO:0000313" key="15">
    <source>
        <dbReference type="Proteomes" id="UP000186744"/>
    </source>
</evidence>
<evidence type="ECO:0000256" key="1">
    <source>
        <dbReference type="ARBA" id="ARBA00001946"/>
    </source>
</evidence>
<feature type="binding site" evidence="12">
    <location>
        <position position="85"/>
    </location>
    <ligand>
        <name>Mg(2+)</name>
        <dbReference type="ChEBI" id="CHEBI:18420"/>
        <label>1</label>
    </ligand>
</feature>
<dbReference type="FunFam" id="3.40.970.10:FF:000002">
    <property type="entry name" value="Ribonuclease H"/>
    <property type="match status" value="1"/>
</dbReference>
<dbReference type="EC" id="3.1.26.4" evidence="4 11"/>
<dbReference type="Gene3D" id="3.30.420.10">
    <property type="entry name" value="Ribonuclease H-like superfamily/Ribonuclease H"/>
    <property type="match status" value="1"/>
</dbReference>
<dbReference type="STRING" id="373668.SAMN05421786_106138"/>
<keyword evidence="9 11" id="KW-0378">Hydrolase</keyword>
<keyword evidence="10 11" id="KW-0460">Magnesium</keyword>
<comment type="cofactor">
    <cofactor evidence="1">
        <name>Mg(2+)</name>
        <dbReference type="ChEBI" id="CHEBI:18420"/>
    </cofactor>
</comment>
<dbReference type="PIRSF" id="PIRSF037839">
    <property type="entry name" value="Ribonuclease_H"/>
    <property type="match status" value="1"/>
</dbReference>